<feature type="signal peptide" evidence="1">
    <location>
        <begin position="1"/>
        <end position="20"/>
    </location>
</feature>
<dbReference type="InterPro" id="IPR027414">
    <property type="entry name" value="GH95_N_dom"/>
</dbReference>
<keyword evidence="1" id="KW-0732">Signal</keyword>
<accession>A0A0L0NG65</accession>
<evidence type="ECO:0000313" key="3">
    <source>
        <dbReference type="EMBL" id="KND92750.1"/>
    </source>
</evidence>
<evidence type="ECO:0000259" key="2">
    <source>
        <dbReference type="Pfam" id="PF14498"/>
    </source>
</evidence>
<dbReference type="AlphaFoldDB" id="A0A0L0NG65"/>
<evidence type="ECO:0000313" key="4">
    <source>
        <dbReference type="Proteomes" id="UP000036947"/>
    </source>
</evidence>
<feature type="domain" description="Glycosyl hydrolase family 95 N-terminal" evidence="2">
    <location>
        <begin position="27"/>
        <end position="134"/>
    </location>
</feature>
<dbReference type="Pfam" id="PF14498">
    <property type="entry name" value="Glyco_hyd_65N_2"/>
    <property type="match status" value="1"/>
</dbReference>
<name>A0A0L0NG65_TOLOC</name>
<comment type="caution">
    <text evidence="3">The sequence shown here is derived from an EMBL/GenBank/DDBJ whole genome shotgun (WGS) entry which is preliminary data.</text>
</comment>
<organism evidence="3 4">
    <name type="scientific">Tolypocladium ophioglossoides (strain CBS 100239)</name>
    <name type="common">Snaketongue truffleclub</name>
    <name type="synonym">Elaphocordyceps ophioglossoides</name>
    <dbReference type="NCBI Taxonomy" id="1163406"/>
    <lineage>
        <taxon>Eukaryota</taxon>
        <taxon>Fungi</taxon>
        <taxon>Dikarya</taxon>
        <taxon>Ascomycota</taxon>
        <taxon>Pezizomycotina</taxon>
        <taxon>Sordariomycetes</taxon>
        <taxon>Hypocreomycetidae</taxon>
        <taxon>Hypocreales</taxon>
        <taxon>Ophiocordycipitaceae</taxon>
        <taxon>Tolypocladium</taxon>
    </lineage>
</organism>
<feature type="chain" id="PRO_5005545066" description="Glycosyl hydrolase family 95 N-terminal domain-containing protein" evidence="1">
    <location>
        <begin position="21"/>
        <end position="176"/>
    </location>
</feature>
<dbReference type="Gene3D" id="2.70.98.50">
    <property type="entry name" value="putative glycoside hydrolase family protein from bacillus halodurans"/>
    <property type="match status" value="1"/>
</dbReference>
<dbReference type="Proteomes" id="UP000036947">
    <property type="component" value="Unassembled WGS sequence"/>
</dbReference>
<keyword evidence="4" id="KW-1185">Reference proteome</keyword>
<evidence type="ECO:0000256" key="1">
    <source>
        <dbReference type="SAM" id="SignalP"/>
    </source>
</evidence>
<reference evidence="3 4" key="1">
    <citation type="journal article" date="2015" name="BMC Genomics">
        <title>The genome of the truffle-parasite Tolypocladium ophioglossoides and the evolution of antifungal peptaibiotics.</title>
        <authorList>
            <person name="Quandt C.A."/>
            <person name="Bushley K.E."/>
            <person name="Spatafora J.W."/>
        </authorList>
    </citation>
    <scope>NUCLEOTIDE SEQUENCE [LARGE SCALE GENOMIC DNA]</scope>
    <source>
        <strain evidence="3 4">CBS 100239</strain>
    </source>
</reference>
<protein>
    <recommendedName>
        <fullName evidence="2">Glycosyl hydrolase family 95 N-terminal domain-containing protein</fullName>
    </recommendedName>
</protein>
<proteinExistence type="predicted"/>
<gene>
    <name evidence="3" type="ORF">TOPH_02784</name>
</gene>
<dbReference type="OrthoDB" id="2848340at2759"/>
<dbReference type="EMBL" id="LFRF01000005">
    <property type="protein sequence ID" value="KND92750.1"/>
    <property type="molecule type" value="Genomic_DNA"/>
</dbReference>
<sequence>MKHLVLNGALGWLITRAVAAFDVAETGALPKGNSRLGATIIDSDNEAITINEDTIRSGPSQQRIPTIGLESLPKARELLLGGTSLRPPVERASSYFSNLSLKFGHGNAIEDHVRWIDTVSYTYNGVNFTRECIAFPHRCSCGAIHGQCERRFKLKRRFRPRKGHIFQCCVHKEPTQ</sequence>